<feature type="region of interest" description="Disordered" evidence="1">
    <location>
        <begin position="23"/>
        <end position="89"/>
    </location>
</feature>
<keyword evidence="4" id="KW-1185">Reference proteome</keyword>
<feature type="compositionally biased region" description="Low complexity" evidence="1">
    <location>
        <begin position="23"/>
        <end position="77"/>
    </location>
</feature>
<feature type="chain" id="PRO_5038731622" description="Serine/threonine protein kinase" evidence="2">
    <location>
        <begin position="21"/>
        <end position="201"/>
    </location>
</feature>
<evidence type="ECO:0000313" key="3">
    <source>
        <dbReference type="EMBL" id="QIK71859.1"/>
    </source>
</evidence>
<dbReference type="RefSeq" id="WP_166232664.1">
    <property type="nucleotide sequence ID" value="NZ_CP049865.1"/>
</dbReference>
<dbReference type="PROSITE" id="PS51257">
    <property type="entry name" value="PROKAR_LIPOPROTEIN"/>
    <property type="match status" value="1"/>
</dbReference>
<reference evidence="3 4" key="1">
    <citation type="submission" date="2020-03" db="EMBL/GenBank/DDBJ databases">
        <title>Propioniciclava sp. nov., isolated from Hydrophilus acuminatus.</title>
        <authorList>
            <person name="Hyun D.-W."/>
            <person name="Bae J.-W."/>
        </authorList>
    </citation>
    <scope>NUCLEOTIDE SEQUENCE [LARGE SCALE GENOMIC DNA]</scope>
    <source>
        <strain evidence="3 4">HDW11</strain>
    </source>
</reference>
<organism evidence="3 4">
    <name type="scientific">Propioniciclava coleopterorum</name>
    <dbReference type="NCBI Taxonomy" id="2714937"/>
    <lineage>
        <taxon>Bacteria</taxon>
        <taxon>Bacillati</taxon>
        <taxon>Actinomycetota</taxon>
        <taxon>Actinomycetes</taxon>
        <taxon>Propionibacteriales</taxon>
        <taxon>Propionibacteriaceae</taxon>
        <taxon>Propioniciclava</taxon>
    </lineage>
</organism>
<sequence>MKTAPSLAALSLLCLITACAGPAPAPASPASTPTPSAPTSTLTASPTSPTPSAASSASASPSATPPATVAPSPAGTTRSPSPERPTAAGLVLGADLPGKADEGLGTAKPRTVDFGNHPTTILRGITWKSWGGDTATGTAEAMWLAPGKPTAEATWEKATVTASRPGTCGGKRAYTRLTWRFPGKSGEQPIPFNACTGEGIY</sequence>
<dbReference type="EMBL" id="CP049865">
    <property type="protein sequence ID" value="QIK71859.1"/>
    <property type="molecule type" value="Genomic_DNA"/>
</dbReference>
<evidence type="ECO:0000256" key="2">
    <source>
        <dbReference type="SAM" id="SignalP"/>
    </source>
</evidence>
<accession>A0A6G7Y570</accession>
<evidence type="ECO:0008006" key="5">
    <source>
        <dbReference type="Google" id="ProtNLM"/>
    </source>
</evidence>
<name>A0A6G7Y570_9ACTN</name>
<dbReference type="Proteomes" id="UP000501058">
    <property type="component" value="Chromosome"/>
</dbReference>
<proteinExistence type="predicted"/>
<dbReference type="AlphaFoldDB" id="A0A6G7Y570"/>
<protein>
    <recommendedName>
        <fullName evidence="5">Serine/threonine protein kinase</fullName>
    </recommendedName>
</protein>
<dbReference type="KEGG" id="prv:G7070_05685"/>
<evidence type="ECO:0000256" key="1">
    <source>
        <dbReference type="SAM" id="MobiDB-lite"/>
    </source>
</evidence>
<gene>
    <name evidence="3" type="ORF">G7070_05685</name>
</gene>
<keyword evidence="2" id="KW-0732">Signal</keyword>
<evidence type="ECO:0000313" key="4">
    <source>
        <dbReference type="Proteomes" id="UP000501058"/>
    </source>
</evidence>
<feature type="signal peptide" evidence="2">
    <location>
        <begin position="1"/>
        <end position="20"/>
    </location>
</feature>